<organism evidence="1 2">
    <name type="scientific">Vibrio atlanticus</name>
    <dbReference type="NCBI Taxonomy" id="693153"/>
    <lineage>
        <taxon>Bacteria</taxon>
        <taxon>Pseudomonadati</taxon>
        <taxon>Pseudomonadota</taxon>
        <taxon>Gammaproteobacteria</taxon>
        <taxon>Vibrionales</taxon>
        <taxon>Vibrionaceae</taxon>
        <taxon>Vibrio</taxon>
    </lineage>
</organism>
<sequence length="111" mass="12641">MKLISELLSQDLELSPECRFLSLALHLDLIRTPNLVVDISASRLKNDFGVSHKTTQTVIELFKEKGRGSVGSSIKRERQSAFFKVVVIIRLFTKQLLFLDLGECHQQVHSF</sequence>
<reference evidence="2" key="1">
    <citation type="submission" date="2016-06" db="EMBL/GenBank/DDBJ databases">
        <authorList>
            <person name="Rodrigo-Torres Lidia"/>
            <person name="Arahal R.David."/>
        </authorList>
    </citation>
    <scope>NUCLEOTIDE SEQUENCE [LARGE SCALE GENOMIC DNA]</scope>
    <source>
        <strain evidence="2">CECT 7223</strain>
    </source>
</reference>
<evidence type="ECO:0000313" key="1">
    <source>
        <dbReference type="EMBL" id="SBS63892.1"/>
    </source>
</evidence>
<dbReference type="RefSeq" id="WP_261879026.1">
    <property type="nucleotide sequence ID" value="NZ_AP025460.1"/>
</dbReference>
<dbReference type="EMBL" id="FLQP01000024">
    <property type="protein sequence ID" value="SBS63892.1"/>
    <property type="molecule type" value="Genomic_DNA"/>
</dbReference>
<dbReference type="AlphaFoldDB" id="A0A1C3IR51"/>
<proteinExistence type="predicted"/>
<gene>
    <name evidence="1" type="ORF">VAT7223_01886</name>
</gene>
<dbReference type="GeneID" id="94233070"/>
<name>A0A1C3IR51_9VIBR</name>
<dbReference type="Proteomes" id="UP000092876">
    <property type="component" value="Unassembled WGS sequence"/>
</dbReference>
<protein>
    <submittedName>
        <fullName evidence="1">Uncharacterized protein</fullName>
    </submittedName>
</protein>
<evidence type="ECO:0000313" key="2">
    <source>
        <dbReference type="Proteomes" id="UP000092876"/>
    </source>
</evidence>
<accession>A0A1C3IR51</accession>